<keyword evidence="6" id="KW-0460">Magnesium</keyword>
<dbReference type="InterPro" id="IPR050556">
    <property type="entry name" value="Type_II_TA_system_RNase"/>
</dbReference>
<dbReference type="GO" id="GO:0016787">
    <property type="term" value="F:hydrolase activity"/>
    <property type="evidence" value="ECO:0007669"/>
    <property type="project" value="UniProtKB-KW"/>
</dbReference>
<dbReference type="AlphaFoldDB" id="A0A7W8XR70"/>
<evidence type="ECO:0000256" key="3">
    <source>
        <dbReference type="ARBA" id="ARBA00022722"/>
    </source>
</evidence>
<evidence type="ECO:0000256" key="4">
    <source>
        <dbReference type="ARBA" id="ARBA00022723"/>
    </source>
</evidence>
<keyword evidence="4" id="KW-0479">Metal-binding</keyword>
<dbReference type="GO" id="GO:0046872">
    <property type="term" value="F:metal ion binding"/>
    <property type="evidence" value="ECO:0007669"/>
    <property type="project" value="UniProtKB-KW"/>
</dbReference>
<evidence type="ECO:0000256" key="1">
    <source>
        <dbReference type="ARBA" id="ARBA00001946"/>
    </source>
</evidence>
<dbReference type="GO" id="GO:0004518">
    <property type="term" value="F:nuclease activity"/>
    <property type="evidence" value="ECO:0007669"/>
    <property type="project" value="UniProtKB-KW"/>
</dbReference>
<dbReference type="PANTHER" id="PTHR33653">
    <property type="entry name" value="RIBONUCLEASE VAPC2"/>
    <property type="match status" value="1"/>
</dbReference>
<sequence>MTRYLLDTNIISNTVKPEPAPSLAGWFQAQIDDDLFIAASTIAEIQRGILIKPAGRKRDDLETWFLGAQGPLAYFAGRILPFDESAALIWAQLMAEGRAAGRQRDPMDMLIASVAIANECIIATDNEADFWGLDIVNPLRAGTG</sequence>
<reference evidence="9 10" key="1">
    <citation type="submission" date="2020-08" db="EMBL/GenBank/DDBJ databases">
        <title>Genomic Encyclopedia of Type Strains, Phase IV (KMG-V): Genome sequencing to study the core and pangenomes of soil and plant-associated prokaryotes.</title>
        <authorList>
            <person name="Whitman W."/>
        </authorList>
    </citation>
    <scope>NUCLEOTIDE SEQUENCE [LARGE SCALE GENOMIC DNA]</scope>
    <source>
        <strain evidence="9 10">SEMIA 4064</strain>
    </source>
</reference>
<evidence type="ECO:0000313" key="10">
    <source>
        <dbReference type="Proteomes" id="UP000549882"/>
    </source>
</evidence>
<dbReference type="EMBL" id="JACHBI010000004">
    <property type="protein sequence ID" value="MBB5574016.1"/>
    <property type="molecule type" value="Genomic_DNA"/>
</dbReference>
<feature type="domain" description="PIN" evidence="8">
    <location>
        <begin position="4"/>
        <end position="127"/>
    </location>
</feature>
<comment type="cofactor">
    <cofactor evidence="1">
        <name>Mg(2+)</name>
        <dbReference type="ChEBI" id="CHEBI:18420"/>
    </cofactor>
</comment>
<dbReference type="RefSeq" id="WP_107109600.1">
    <property type="nucleotide sequence ID" value="NZ_JACHBI010000004.1"/>
</dbReference>
<evidence type="ECO:0000256" key="5">
    <source>
        <dbReference type="ARBA" id="ARBA00022801"/>
    </source>
</evidence>
<gene>
    <name evidence="9" type="ORF">GGD50_002638</name>
</gene>
<dbReference type="SUPFAM" id="SSF88723">
    <property type="entry name" value="PIN domain-like"/>
    <property type="match status" value="1"/>
</dbReference>
<dbReference type="PANTHER" id="PTHR33653:SF1">
    <property type="entry name" value="RIBONUCLEASE VAPC2"/>
    <property type="match status" value="1"/>
</dbReference>
<evidence type="ECO:0000313" key="9">
    <source>
        <dbReference type="EMBL" id="MBB5574016.1"/>
    </source>
</evidence>
<proteinExistence type="inferred from homology"/>
<comment type="similarity">
    <text evidence="7">Belongs to the PINc/VapC protein family.</text>
</comment>
<keyword evidence="3" id="KW-0540">Nuclease</keyword>
<dbReference type="Proteomes" id="UP000549882">
    <property type="component" value="Unassembled WGS sequence"/>
</dbReference>
<dbReference type="InterPro" id="IPR029060">
    <property type="entry name" value="PIN-like_dom_sf"/>
</dbReference>
<dbReference type="Gene3D" id="3.40.50.1010">
    <property type="entry name" value="5'-nuclease"/>
    <property type="match status" value="1"/>
</dbReference>
<evidence type="ECO:0000259" key="8">
    <source>
        <dbReference type="Pfam" id="PF01850"/>
    </source>
</evidence>
<keyword evidence="2" id="KW-1277">Toxin-antitoxin system</keyword>
<protein>
    <submittedName>
        <fullName evidence="9">Putative nucleic acid-binding protein</fullName>
    </submittedName>
</protein>
<dbReference type="InterPro" id="IPR002716">
    <property type="entry name" value="PIN_dom"/>
</dbReference>
<dbReference type="CDD" id="cd18746">
    <property type="entry name" value="PIN_VapC4-5_FitB-like"/>
    <property type="match status" value="1"/>
</dbReference>
<evidence type="ECO:0000256" key="6">
    <source>
        <dbReference type="ARBA" id="ARBA00022842"/>
    </source>
</evidence>
<organism evidence="9 10">
    <name type="scientific">Rhizobium paranaense</name>
    <dbReference type="NCBI Taxonomy" id="1650438"/>
    <lineage>
        <taxon>Bacteria</taxon>
        <taxon>Pseudomonadati</taxon>
        <taxon>Pseudomonadota</taxon>
        <taxon>Alphaproteobacteria</taxon>
        <taxon>Hyphomicrobiales</taxon>
        <taxon>Rhizobiaceae</taxon>
        <taxon>Rhizobium/Agrobacterium group</taxon>
        <taxon>Rhizobium</taxon>
    </lineage>
</organism>
<evidence type="ECO:0000256" key="7">
    <source>
        <dbReference type="ARBA" id="ARBA00038093"/>
    </source>
</evidence>
<name>A0A7W8XR70_9HYPH</name>
<comment type="caution">
    <text evidence="9">The sequence shown here is derived from an EMBL/GenBank/DDBJ whole genome shotgun (WGS) entry which is preliminary data.</text>
</comment>
<evidence type="ECO:0000256" key="2">
    <source>
        <dbReference type="ARBA" id="ARBA00022649"/>
    </source>
</evidence>
<dbReference type="Pfam" id="PF01850">
    <property type="entry name" value="PIN"/>
    <property type="match status" value="1"/>
</dbReference>
<keyword evidence="5" id="KW-0378">Hydrolase</keyword>
<keyword evidence="10" id="KW-1185">Reference proteome</keyword>
<accession>A0A7W8XR70</accession>